<evidence type="ECO:0000313" key="5">
    <source>
        <dbReference type="EnsemblPlants" id="LPERR09G00480.1"/>
    </source>
</evidence>
<dbReference type="Gramene" id="LPERR09G00480.1">
    <property type="protein sequence ID" value="LPERR09G00480.1"/>
    <property type="gene ID" value="LPERR09G00480"/>
</dbReference>
<evidence type="ECO:0000256" key="1">
    <source>
        <dbReference type="ARBA" id="ARBA00022737"/>
    </source>
</evidence>
<dbReference type="SMART" id="SM00028">
    <property type="entry name" value="TPR"/>
    <property type="match status" value="2"/>
</dbReference>
<dbReference type="eggNOG" id="KOG0504">
    <property type="taxonomic scope" value="Eukaryota"/>
</dbReference>
<dbReference type="STRING" id="77586.A0A0D9XB93"/>
<dbReference type="AlphaFoldDB" id="A0A0D9XB93"/>
<dbReference type="SUPFAM" id="SSF48403">
    <property type="entry name" value="Ankyrin repeat"/>
    <property type="match status" value="1"/>
</dbReference>
<accession>A0A0D9XB93</accession>
<reference evidence="5 6" key="1">
    <citation type="submission" date="2012-08" db="EMBL/GenBank/DDBJ databases">
        <title>Oryza genome evolution.</title>
        <authorList>
            <person name="Wing R.A."/>
        </authorList>
    </citation>
    <scope>NUCLEOTIDE SEQUENCE</scope>
</reference>
<dbReference type="PANTHER" id="PTHR46224:SF5">
    <property type="entry name" value="OS09G0124800 PROTEIN"/>
    <property type="match status" value="1"/>
</dbReference>
<dbReference type="InterPro" id="IPR011990">
    <property type="entry name" value="TPR-like_helical_dom_sf"/>
</dbReference>
<dbReference type="InterPro" id="IPR013105">
    <property type="entry name" value="TPR_2"/>
</dbReference>
<evidence type="ECO:0000256" key="2">
    <source>
        <dbReference type="ARBA" id="ARBA00022803"/>
    </source>
</evidence>
<evidence type="ECO:0000256" key="4">
    <source>
        <dbReference type="PROSITE-ProRule" id="PRU00339"/>
    </source>
</evidence>
<dbReference type="eggNOG" id="KOG0548">
    <property type="taxonomic scope" value="Eukaryota"/>
</dbReference>
<dbReference type="Proteomes" id="UP000032180">
    <property type="component" value="Chromosome 9"/>
</dbReference>
<reference evidence="5" key="3">
    <citation type="submission" date="2015-04" db="UniProtKB">
        <authorList>
            <consortium name="EnsemblPlants"/>
        </authorList>
    </citation>
    <scope>IDENTIFICATION</scope>
</reference>
<dbReference type="PRINTS" id="PR01415">
    <property type="entry name" value="ANKYRIN"/>
</dbReference>
<dbReference type="PROSITE" id="PS50297">
    <property type="entry name" value="ANK_REP_REGION"/>
    <property type="match status" value="2"/>
</dbReference>
<feature type="repeat" description="ANK" evidence="3">
    <location>
        <begin position="201"/>
        <end position="233"/>
    </location>
</feature>
<name>A0A0D9XB93_9ORYZ</name>
<dbReference type="Pfam" id="PF12796">
    <property type="entry name" value="Ank_2"/>
    <property type="match status" value="1"/>
</dbReference>
<feature type="repeat" description="ANK" evidence="3">
    <location>
        <begin position="135"/>
        <end position="167"/>
    </location>
</feature>
<feature type="repeat" description="ANK" evidence="3">
    <location>
        <begin position="168"/>
        <end position="200"/>
    </location>
</feature>
<organism evidence="5 6">
    <name type="scientific">Leersia perrieri</name>
    <dbReference type="NCBI Taxonomy" id="77586"/>
    <lineage>
        <taxon>Eukaryota</taxon>
        <taxon>Viridiplantae</taxon>
        <taxon>Streptophyta</taxon>
        <taxon>Embryophyta</taxon>
        <taxon>Tracheophyta</taxon>
        <taxon>Spermatophyta</taxon>
        <taxon>Magnoliopsida</taxon>
        <taxon>Liliopsida</taxon>
        <taxon>Poales</taxon>
        <taxon>Poaceae</taxon>
        <taxon>BOP clade</taxon>
        <taxon>Oryzoideae</taxon>
        <taxon>Oryzeae</taxon>
        <taxon>Oryzinae</taxon>
        <taxon>Leersia</taxon>
    </lineage>
</organism>
<proteinExistence type="predicted"/>
<feature type="repeat" description="TPR" evidence="4">
    <location>
        <begin position="364"/>
        <end position="397"/>
    </location>
</feature>
<reference evidence="6" key="2">
    <citation type="submission" date="2013-12" db="EMBL/GenBank/DDBJ databases">
        <authorList>
            <person name="Yu Y."/>
            <person name="Lee S."/>
            <person name="de Baynast K."/>
            <person name="Wissotski M."/>
            <person name="Liu L."/>
            <person name="Talag J."/>
            <person name="Goicoechea J."/>
            <person name="Angelova A."/>
            <person name="Jetty R."/>
            <person name="Kudrna D."/>
            <person name="Golser W."/>
            <person name="Rivera L."/>
            <person name="Zhang J."/>
            <person name="Wing R."/>
        </authorList>
    </citation>
    <scope>NUCLEOTIDE SEQUENCE</scope>
</reference>
<dbReference type="PANTHER" id="PTHR46224">
    <property type="entry name" value="ANKYRIN REPEAT FAMILY PROTEIN"/>
    <property type="match status" value="1"/>
</dbReference>
<dbReference type="PROSITE" id="PS50005">
    <property type="entry name" value="TPR"/>
    <property type="match status" value="1"/>
</dbReference>
<dbReference type="Gene3D" id="1.25.40.10">
    <property type="entry name" value="Tetratricopeptide repeat domain"/>
    <property type="match status" value="1"/>
</dbReference>
<evidence type="ECO:0000256" key="3">
    <source>
        <dbReference type="PROSITE-ProRule" id="PRU00023"/>
    </source>
</evidence>
<dbReference type="Gene3D" id="1.25.40.20">
    <property type="entry name" value="Ankyrin repeat-containing domain"/>
    <property type="match status" value="2"/>
</dbReference>
<dbReference type="Pfam" id="PF07719">
    <property type="entry name" value="TPR_2"/>
    <property type="match status" value="1"/>
</dbReference>
<keyword evidence="1" id="KW-0677">Repeat</keyword>
<keyword evidence="6" id="KW-1185">Reference proteome</keyword>
<dbReference type="InterPro" id="IPR051616">
    <property type="entry name" value="Cul2-RING_E3_ligase_SR"/>
</dbReference>
<keyword evidence="3" id="KW-0040">ANK repeat</keyword>
<keyword evidence="2 4" id="KW-0802">TPR repeat</keyword>
<dbReference type="SUPFAM" id="SSF48452">
    <property type="entry name" value="TPR-like"/>
    <property type="match status" value="1"/>
</dbReference>
<sequence>MEKGTKMMGKQQTLLQAAFDGNLRLLRKMARGLDTTGQGEAAVLAAVAGGTNGTRALHMAASGGSMDFSSTSSRISALTSTNSLIKVKHQCTFLQFTGELLLQDIFLIMVLILQWDCEIVELLLSRGVDVDLDSTGGTPLQAAAISGQHSTMKILLEHHAAPNRVFNLDGTALNMSIFSGSLECVKLLIKVGADVNFRDSNGVICVMIAANHATSDITKCLLDAGANPNIPDEFYTTPIEAAAHRGRRDIVELLFPLTKPISTLPNWSVDGIISHVKTFGLKPRDKDLSKRKRAELKLQAREAFERKEYMLAGQHYTNAMQLNPSDGENAILLANRSLCFLRMTCRNGALADANMCRMLRPHWPKACYRQGAAFMLLKDYGKACEVFADGLKLDPTNEDMEKALRDAFEAMKKDRLEQRPLTP</sequence>
<dbReference type="HOGENOM" id="CLU_000134_44_6_1"/>
<dbReference type="InterPro" id="IPR019734">
    <property type="entry name" value="TPR_rpt"/>
</dbReference>
<dbReference type="InterPro" id="IPR036770">
    <property type="entry name" value="Ankyrin_rpt-contain_sf"/>
</dbReference>
<evidence type="ECO:0000313" key="6">
    <source>
        <dbReference type="Proteomes" id="UP000032180"/>
    </source>
</evidence>
<dbReference type="SMART" id="SM00248">
    <property type="entry name" value="ANK"/>
    <property type="match status" value="4"/>
</dbReference>
<dbReference type="PROSITE" id="PS50088">
    <property type="entry name" value="ANK_REPEAT"/>
    <property type="match status" value="3"/>
</dbReference>
<protein>
    <submittedName>
        <fullName evidence="5">Uncharacterized protein</fullName>
    </submittedName>
</protein>
<dbReference type="InterPro" id="IPR002110">
    <property type="entry name" value="Ankyrin_rpt"/>
</dbReference>
<dbReference type="EnsemblPlants" id="LPERR09G00480.1">
    <property type="protein sequence ID" value="LPERR09G00480.1"/>
    <property type="gene ID" value="LPERR09G00480"/>
</dbReference>